<dbReference type="EMBL" id="JBHUOG010000001">
    <property type="protein sequence ID" value="MFD2792891.1"/>
    <property type="molecule type" value="Genomic_DNA"/>
</dbReference>
<dbReference type="SUPFAM" id="SSF111069">
    <property type="entry name" value="Hypothetical protein yfbM"/>
    <property type="match status" value="1"/>
</dbReference>
<name>A0ABW5VPC0_9MICO</name>
<dbReference type="Pfam" id="PF08974">
    <property type="entry name" value="DUF1877"/>
    <property type="match status" value="1"/>
</dbReference>
<comment type="caution">
    <text evidence="1">The sequence shown here is derived from an EMBL/GenBank/DDBJ whole genome shotgun (WGS) entry which is preliminary data.</text>
</comment>
<proteinExistence type="predicted"/>
<sequence>MIGEYIRLEPGDFTRALSEPEWVRSMIDELWDAEEEGNEQDLRLIDVDKAWHGLALVLERAGVSAAVVFGDDQVPGADDWGYGPPSSLSPERVAELAAALRSLDGPRAIEAVPAEVFVKEDIYPQGIWNEAGAGQYLAGHLERLTTFFVDAADAGMGIFVWLD</sequence>
<reference evidence="2" key="1">
    <citation type="journal article" date="2019" name="Int. J. Syst. Evol. Microbiol.">
        <title>The Global Catalogue of Microorganisms (GCM) 10K type strain sequencing project: providing services to taxonomists for standard genome sequencing and annotation.</title>
        <authorList>
            <consortium name="The Broad Institute Genomics Platform"/>
            <consortium name="The Broad Institute Genome Sequencing Center for Infectious Disease"/>
            <person name="Wu L."/>
            <person name="Ma J."/>
        </authorList>
    </citation>
    <scope>NUCLEOTIDE SEQUENCE [LARGE SCALE GENOMIC DNA]</scope>
    <source>
        <strain evidence="2">CCM 7044</strain>
    </source>
</reference>
<dbReference type="RefSeq" id="WP_377183599.1">
    <property type="nucleotide sequence ID" value="NZ_JBHUOG010000001.1"/>
</dbReference>
<dbReference type="InterPro" id="IPR035944">
    <property type="entry name" value="YfbM-like_sf"/>
</dbReference>
<protein>
    <submittedName>
        <fullName evidence="1">YfbM family protein</fullName>
    </submittedName>
</protein>
<dbReference type="Proteomes" id="UP001597479">
    <property type="component" value="Unassembled WGS sequence"/>
</dbReference>
<dbReference type="InterPro" id="IPR015068">
    <property type="entry name" value="DUF1877"/>
</dbReference>
<gene>
    <name evidence="1" type="ORF">ACFS27_04940</name>
</gene>
<evidence type="ECO:0000313" key="1">
    <source>
        <dbReference type="EMBL" id="MFD2792891.1"/>
    </source>
</evidence>
<accession>A0ABW5VPC0</accession>
<evidence type="ECO:0000313" key="2">
    <source>
        <dbReference type="Proteomes" id="UP001597479"/>
    </source>
</evidence>
<keyword evidence="2" id="KW-1185">Reference proteome</keyword>
<organism evidence="1 2">
    <name type="scientific">Promicromonospora vindobonensis</name>
    <dbReference type="NCBI Taxonomy" id="195748"/>
    <lineage>
        <taxon>Bacteria</taxon>
        <taxon>Bacillati</taxon>
        <taxon>Actinomycetota</taxon>
        <taxon>Actinomycetes</taxon>
        <taxon>Micrococcales</taxon>
        <taxon>Promicromonosporaceae</taxon>
        <taxon>Promicromonospora</taxon>
    </lineage>
</organism>
<dbReference type="Gene3D" id="3.40.1760.10">
    <property type="entry name" value="YfbM-like super family"/>
    <property type="match status" value="1"/>
</dbReference>